<dbReference type="EMBL" id="CAEZUJ010000062">
    <property type="protein sequence ID" value="CAB4606505.1"/>
    <property type="molecule type" value="Genomic_DNA"/>
</dbReference>
<keyword evidence="1" id="KW-0472">Membrane</keyword>
<sequence>MRRKRFDAMVSLVGLGLSIFLFVAAGLLNWGYSFADNTVKSQLAAQNIYFPEKGSPGFDAETFPDLQQYGGMQMTTGKQAQMYADHYIAEHLNKIAGGKTYSEVSTLSRANPTDAALAGQVQTLFRGESLRGTLLTAFAFWQLGQIAKLSSYAALLAGGLMLFMTILGYRHLRRTPEEATI</sequence>
<dbReference type="AlphaFoldDB" id="A0A6J7S7U0"/>
<proteinExistence type="predicted"/>
<name>A0A6J7S7U0_9ZZZZ</name>
<reference evidence="4" key="1">
    <citation type="submission" date="2020-05" db="EMBL/GenBank/DDBJ databases">
        <authorList>
            <person name="Chiriac C."/>
            <person name="Salcher M."/>
            <person name="Ghai R."/>
            <person name="Kavagutti S V."/>
        </authorList>
    </citation>
    <scope>NUCLEOTIDE SEQUENCE</scope>
</reference>
<feature type="transmembrane region" description="Helical" evidence="1">
    <location>
        <begin position="149"/>
        <end position="169"/>
    </location>
</feature>
<dbReference type="EMBL" id="CAFBPY010000072">
    <property type="protein sequence ID" value="CAB5037325.1"/>
    <property type="molecule type" value="Genomic_DNA"/>
</dbReference>
<organism evidence="4">
    <name type="scientific">freshwater metagenome</name>
    <dbReference type="NCBI Taxonomy" id="449393"/>
    <lineage>
        <taxon>unclassified sequences</taxon>
        <taxon>metagenomes</taxon>
        <taxon>ecological metagenomes</taxon>
    </lineage>
</organism>
<evidence type="ECO:0000313" key="2">
    <source>
        <dbReference type="EMBL" id="CAB4606505.1"/>
    </source>
</evidence>
<protein>
    <submittedName>
        <fullName evidence="4">Unannotated protein</fullName>
    </submittedName>
</protein>
<evidence type="ECO:0000256" key="1">
    <source>
        <dbReference type="SAM" id="Phobius"/>
    </source>
</evidence>
<dbReference type="EMBL" id="CAEZZS010000048">
    <property type="protein sequence ID" value="CAB4780707.1"/>
    <property type="molecule type" value="Genomic_DNA"/>
</dbReference>
<keyword evidence="1" id="KW-0812">Transmembrane</keyword>
<keyword evidence="1" id="KW-1133">Transmembrane helix</keyword>
<accession>A0A6J7S7U0</accession>
<evidence type="ECO:0000313" key="3">
    <source>
        <dbReference type="EMBL" id="CAB4780707.1"/>
    </source>
</evidence>
<gene>
    <name evidence="2" type="ORF">UFOPK1811_01155</name>
    <name evidence="3" type="ORF">UFOPK2922_01020</name>
    <name evidence="4" type="ORF">UFOPK4209_00572</name>
</gene>
<evidence type="ECO:0000313" key="4">
    <source>
        <dbReference type="EMBL" id="CAB5037325.1"/>
    </source>
</evidence>